<dbReference type="Pfam" id="PF00535">
    <property type="entry name" value="Glycos_transf_2"/>
    <property type="match status" value="1"/>
</dbReference>
<dbReference type="InterPro" id="IPR029044">
    <property type="entry name" value="Nucleotide-diphossugar_trans"/>
</dbReference>
<gene>
    <name evidence="2" type="ORF">G6M46_19390</name>
</gene>
<comment type="caution">
    <text evidence="2">The sequence shown here is derived from an EMBL/GenBank/DDBJ whole genome shotgun (WGS) entry which is preliminary data.</text>
</comment>
<dbReference type="RefSeq" id="WP_065659235.1">
    <property type="nucleotide sequence ID" value="NZ_CP115924.1"/>
</dbReference>
<proteinExistence type="predicted"/>
<protein>
    <submittedName>
        <fullName evidence="2">Glycosyltransferase family 2 protein</fullName>
    </submittedName>
</protein>
<dbReference type="AlphaFoldDB" id="A0AA44F883"/>
<dbReference type="Proteomes" id="UP000702952">
    <property type="component" value="Unassembled WGS sequence"/>
</dbReference>
<accession>A0AA44F883</accession>
<evidence type="ECO:0000259" key="1">
    <source>
        <dbReference type="Pfam" id="PF00535"/>
    </source>
</evidence>
<dbReference type="SUPFAM" id="SSF53448">
    <property type="entry name" value="Nucleotide-diphospho-sugar transferases"/>
    <property type="match status" value="1"/>
</dbReference>
<reference evidence="2" key="1">
    <citation type="journal article" date="2020" name="Science">
        <title>Unexpected conservation and global transmission of agrobacterial virulence plasmids.</title>
        <authorList>
            <person name="Weisberg A.J."/>
            <person name="Davis E.W. 2nd"/>
            <person name="Tabima J."/>
            <person name="Belcher M.S."/>
            <person name="Miller M."/>
            <person name="Kuo C.H."/>
            <person name="Loper J.E."/>
            <person name="Grunwald N.J."/>
            <person name="Putnam M.L."/>
            <person name="Chang J.H."/>
        </authorList>
    </citation>
    <scope>NUCLEOTIDE SEQUENCE</scope>
    <source>
        <strain evidence="2">17-1853-1a</strain>
    </source>
</reference>
<evidence type="ECO:0000313" key="2">
    <source>
        <dbReference type="EMBL" id="NTC30299.1"/>
    </source>
</evidence>
<feature type="domain" description="Glycosyltransferase 2-like" evidence="1">
    <location>
        <begin position="5"/>
        <end position="140"/>
    </location>
</feature>
<dbReference type="Gene3D" id="3.90.550.10">
    <property type="entry name" value="Spore Coat Polysaccharide Biosynthesis Protein SpsA, Chain A"/>
    <property type="match status" value="1"/>
</dbReference>
<dbReference type="InterPro" id="IPR001173">
    <property type="entry name" value="Glyco_trans_2-like"/>
</dbReference>
<sequence>MSDLTVVLTSCRRPDLLIGTLDSFFSTNDYPLREFIIIEDSDDESVWAIPARYPEQPIRVILNGINIGQHRSIDRAYSEVQTPYILHLEDDWAFPVSKVVGRGIEILKRDPQVALVQLRTDDDMPRDIRRKAQAVEDIGYWRIPPTAHRVWHSFTFNPTVKRLSCYKKLPQGYAGFRTEAEISIFYKDQGAIMAWLAETGVSHSGFGRSNYGFKKRRGWRGVAQELDRFFSLATIRKWRRSVTRNVAHFKRKYRERQLIRSDRSALEP</sequence>
<dbReference type="EMBL" id="JAAMAY010000030">
    <property type="protein sequence ID" value="NTC30299.1"/>
    <property type="molecule type" value="Genomic_DNA"/>
</dbReference>
<name>A0AA44F883_AGRTU</name>
<organism evidence="2 3">
    <name type="scientific">Agrobacterium tumefaciens</name>
    <dbReference type="NCBI Taxonomy" id="358"/>
    <lineage>
        <taxon>Bacteria</taxon>
        <taxon>Pseudomonadati</taxon>
        <taxon>Pseudomonadota</taxon>
        <taxon>Alphaproteobacteria</taxon>
        <taxon>Hyphomicrobiales</taxon>
        <taxon>Rhizobiaceae</taxon>
        <taxon>Rhizobium/Agrobacterium group</taxon>
        <taxon>Agrobacterium</taxon>
        <taxon>Agrobacterium tumefaciens complex</taxon>
    </lineage>
</organism>
<evidence type="ECO:0000313" key="3">
    <source>
        <dbReference type="Proteomes" id="UP000702952"/>
    </source>
</evidence>